<dbReference type="Proteomes" id="UP000271241">
    <property type="component" value="Unassembled WGS sequence"/>
</dbReference>
<dbReference type="EMBL" id="KZ992806">
    <property type="protein sequence ID" value="RKP06849.1"/>
    <property type="molecule type" value="Genomic_DNA"/>
</dbReference>
<sequence>MAFSSPVLDDFLGLLSKQEARLPNCAMYARWIRYEADSDRATQAFSIYLHYRPIALTEGGKPMIEEVINLLCASKYRVSTSLFMLFANHLVEANKPWLAVYYDQILREACRRHANGLMELCDKLAATGYVVAPDVQSWLFHAAVIDTHTELKTLRTLYTNICAAERIILQRLAMMGDYDRVEAFYQKCNSLVGRNAYTDNGYATMLLRRNKYEQLCKLVDKVFAYSFQKLPDGRLVSAKGERVIYKDPVVMKMLDVGTDVDTQATGGEASKDTAAPPMSTDLVASSTGVLHCWPFIGLTRLQIDVCRKQSKYQTAMDAYQRFRSAGFVDLNVCEAAFWSMLDADDYSGMMSVMSDLEQTDLPLSTVIAQALIEIHLRRNDLDGAERILNAHLAVRTRTLRYDAEMGRPSTAILFGQLITRHATDGRMDKAKELFEQGCTIPDISKAEVASGLFVACNLRQSVEEMLAIAAYVQERGCQMDSGNYGTMIYLFAKKGEYNLAHDWYARAMADGIKMDAFLFANMLQVYSYAGRGAKMTAFYQRVRREDNVLIDHAILSVLCDSAGHNMGVRELEGFWKDALDDGLQPNENNYASLIEAYWRLNELDKAATALLKDMPRAGFAPNYYMLLAVQRLASKHARKDILRPVQKALANHKSSPNHDGKSS</sequence>
<dbReference type="PANTHER" id="PTHR46862:SF5">
    <property type="entry name" value="OS02G0170000 PROTEIN"/>
    <property type="match status" value="1"/>
</dbReference>
<organism evidence="2 3">
    <name type="scientific">Thamnocephalis sphaerospora</name>
    <dbReference type="NCBI Taxonomy" id="78915"/>
    <lineage>
        <taxon>Eukaryota</taxon>
        <taxon>Fungi</taxon>
        <taxon>Fungi incertae sedis</taxon>
        <taxon>Zoopagomycota</taxon>
        <taxon>Zoopagomycotina</taxon>
        <taxon>Zoopagomycetes</taxon>
        <taxon>Zoopagales</taxon>
        <taxon>Sigmoideomycetaceae</taxon>
        <taxon>Thamnocephalis</taxon>
    </lineage>
</organism>
<dbReference type="AlphaFoldDB" id="A0A4V1IWA2"/>
<dbReference type="PROSITE" id="PS51375">
    <property type="entry name" value="PPR"/>
    <property type="match status" value="1"/>
</dbReference>
<name>A0A4V1IWA2_9FUNG</name>
<feature type="repeat" description="PPR" evidence="1">
    <location>
        <begin position="586"/>
        <end position="621"/>
    </location>
</feature>
<dbReference type="OrthoDB" id="185373at2759"/>
<dbReference type="InterPro" id="IPR002885">
    <property type="entry name" value="PPR_rpt"/>
</dbReference>
<protein>
    <recommendedName>
        <fullName evidence="4">Pentacotripeptide-repeat region of PRORP domain-containing protein</fullName>
    </recommendedName>
</protein>
<evidence type="ECO:0008006" key="4">
    <source>
        <dbReference type="Google" id="ProtNLM"/>
    </source>
</evidence>
<evidence type="ECO:0000313" key="3">
    <source>
        <dbReference type="Proteomes" id="UP000271241"/>
    </source>
</evidence>
<keyword evidence="3" id="KW-1185">Reference proteome</keyword>
<evidence type="ECO:0000313" key="2">
    <source>
        <dbReference type="EMBL" id="RKP06849.1"/>
    </source>
</evidence>
<proteinExistence type="predicted"/>
<accession>A0A4V1IWA2</accession>
<dbReference type="STRING" id="78915.A0A4V1IWA2"/>
<dbReference type="Gene3D" id="1.25.40.10">
    <property type="entry name" value="Tetratricopeptide repeat domain"/>
    <property type="match status" value="3"/>
</dbReference>
<gene>
    <name evidence="2" type="ORF">THASP1DRAFT_24903</name>
</gene>
<dbReference type="InterPro" id="IPR011990">
    <property type="entry name" value="TPR-like_helical_dom_sf"/>
</dbReference>
<dbReference type="PANTHER" id="PTHR46862">
    <property type="entry name" value="OS07G0661900 PROTEIN"/>
    <property type="match status" value="1"/>
</dbReference>
<reference evidence="3" key="1">
    <citation type="journal article" date="2018" name="Nat. Microbiol.">
        <title>Leveraging single-cell genomics to expand the fungal tree of life.</title>
        <authorList>
            <person name="Ahrendt S.R."/>
            <person name="Quandt C.A."/>
            <person name="Ciobanu D."/>
            <person name="Clum A."/>
            <person name="Salamov A."/>
            <person name="Andreopoulos B."/>
            <person name="Cheng J.F."/>
            <person name="Woyke T."/>
            <person name="Pelin A."/>
            <person name="Henrissat B."/>
            <person name="Reynolds N.K."/>
            <person name="Benny G.L."/>
            <person name="Smith M.E."/>
            <person name="James T.Y."/>
            <person name="Grigoriev I.V."/>
        </authorList>
    </citation>
    <scope>NUCLEOTIDE SEQUENCE [LARGE SCALE GENOMIC DNA]</scope>
    <source>
        <strain evidence="3">RSA 1356</strain>
    </source>
</reference>
<evidence type="ECO:0000256" key="1">
    <source>
        <dbReference type="PROSITE-ProRule" id="PRU00708"/>
    </source>
</evidence>